<feature type="domain" description="Phage tail fibre protein N-terminal" evidence="2">
    <location>
        <begin position="3"/>
        <end position="159"/>
    </location>
</feature>
<gene>
    <name evidence="3" type="ORF">DF213_05275</name>
</gene>
<dbReference type="Proteomes" id="UP000245055">
    <property type="component" value="Unassembled WGS sequence"/>
</dbReference>
<accession>A0AAP6VJH5</accession>
<proteinExistence type="predicted"/>
<evidence type="ECO:0000313" key="3">
    <source>
        <dbReference type="EMBL" id="PWD74664.1"/>
    </source>
</evidence>
<name>A0AAP6VJH5_9GAMM</name>
<dbReference type="SUPFAM" id="SSF88874">
    <property type="entry name" value="Receptor-binding domain of short tail fibre protein gp12"/>
    <property type="match status" value="1"/>
</dbReference>
<evidence type="ECO:0000313" key="4">
    <source>
        <dbReference type="Proteomes" id="UP000245055"/>
    </source>
</evidence>
<dbReference type="EMBL" id="QESZ01000008">
    <property type="protein sequence ID" value="PWD74664.1"/>
    <property type="molecule type" value="Genomic_DNA"/>
</dbReference>
<dbReference type="InterPro" id="IPR051934">
    <property type="entry name" value="Phage_Tail_Fiber_Structural"/>
</dbReference>
<dbReference type="InterPro" id="IPR037053">
    <property type="entry name" value="Phage_tail_collar_dom_sf"/>
</dbReference>
<dbReference type="GeneID" id="49320734"/>
<dbReference type="Gene3D" id="3.90.1340.10">
    <property type="entry name" value="Phage tail collar domain"/>
    <property type="match status" value="1"/>
</dbReference>
<dbReference type="PANTHER" id="PTHR35191">
    <property type="entry name" value="PROPHAGE SIDE TAIL FIBER PROTEIN HOMOLOG STFQ-RELATED"/>
    <property type="match status" value="1"/>
</dbReference>
<protein>
    <submittedName>
        <fullName evidence="3">Phage tail protein</fullName>
    </submittedName>
</protein>
<dbReference type="Pfam" id="PF12571">
    <property type="entry name" value="Phage_tail_fib"/>
    <property type="match status" value="1"/>
</dbReference>
<dbReference type="Pfam" id="PF07484">
    <property type="entry name" value="Collar"/>
    <property type="match status" value="1"/>
</dbReference>
<dbReference type="PANTHER" id="PTHR35191:SF1">
    <property type="entry name" value="PROPHAGE SIDE TAIL FIBER PROTEIN HOMOLOG STFQ-RELATED"/>
    <property type="match status" value="1"/>
</dbReference>
<feature type="domain" description="Phage tail collar" evidence="1">
    <location>
        <begin position="336"/>
        <end position="383"/>
    </location>
</feature>
<organism evidence="3 4">
    <name type="scientific">Dickeya dianthicola</name>
    <dbReference type="NCBI Taxonomy" id="204039"/>
    <lineage>
        <taxon>Bacteria</taxon>
        <taxon>Pseudomonadati</taxon>
        <taxon>Pseudomonadota</taxon>
        <taxon>Gammaproteobacteria</taxon>
        <taxon>Enterobacterales</taxon>
        <taxon>Pectobacteriaceae</taxon>
        <taxon>Dickeya</taxon>
    </lineage>
</organism>
<reference evidence="3 4" key="1">
    <citation type="submission" date="2018-05" db="EMBL/GenBank/DDBJ databases">
        <title>Genomic diversity of pathogens causing Blackleg of Potato in Pakistan.</title>
        <authorList>
            <person name="Sarfraz S."/>
            <person name="Riaz K."/>
            <person name="Oulghazi S."/>
            <person name="Cigna J."/>
            <person name="Sahi S.T."/>
            <person name="Khan S.H."/>
            <person name="Hameed A."/>
            <person name="Faure D."/>
        </authorList>
    </citation>
    <scope>NUCLEOTIDE SEQUENCE [LARGE SCALE GENOMIC DNA]</scope>
    <source>
        <strain evidence="3 4">SS70</strain>
    </source>
</reference>
<dbReference type="RefSeq" id="WP_024108298.1">
    <property type="nucleotide sequence ID" value="NZ_CP031560.1"/>
</dbReference>
<comment type="caution">
    <text evidence="3">The sequence shown here is derived from an EMBL/GenBank/DDBJ whole genome shotgun (WGS) entry which is preliminary data.</text>
</comment>
<sequence length="473" mass="51767">MAQSVITHAFETWNVQRVLDGTAARPDQVVFARVPGQDESVPVDRNEGLPPADQIQHTAAITQAGVLNENAVVYSVVLDTTVGDWDYNWIGLLDSKTNTVLMIVHVRTQQKLATRNGQQGNSLTRNLMMQFDGAAAATQINVTADTWQIDFSARLAGIDERIRIENMDRYGSSAFFGNAYQVVKDGNAYVVKAGVAYAAGLRAWLSSDLKITVDALPTRVFLDVCWRGEFTQAWAVDSQIVVANSADHEIRDGVQHYLLPVADIDENGNITDWRKQGSLAEQNAQTLYLRKDDNLAALRDKEASRKNLGLGQLAVMDTDTARQTLRITQLENELVGIPLPYPGATAPDGWLKCNGQSFNKSMYPLLAGRYLSGFLPDLRGEFIRGWDDGRGVDAGRSLLSAQTQTVQDHKHVGTMVNSNPLQTGMNTGIGLLSQYTSTPTVGYSNEISSGGTAEGSKETRPRNVAFNYIVRAA</sequence>
<evidence type="ECO:0000259" key="2">
    <source>
        <dbReference type="Pfam" id="PF12571"/>
    </source>
</evidence>
<dbReference type="AlphaFoldDB" id="A0AAP6VJH5"/>
<dbReference type="InterPro" id="IPR011083">
    <property type="entry name" value="Phage_tail_collar_dom"/>
</dbReference>
<dbReference type="InterPro" id="IPR022225">
    <property type="entry name" value="Phage_tail_fibre_N"/>
</dbReference>
<evidence type="ECO:0000259" key="1">
    <source>
        <dbReference type="Pfam" id="PF07484"/>
    </source>
</evidence>